<feature type="domain" description="Histidine kinase" evidence="9">
    <location>
        <begin position="189"/>
        <end position="405"/>
    </location>
</feature>
<comment type="caution">
    <text evidence="11">The sequence shown here is derived from an EMBL/GenBank/DDBJ whole genome shotgun (WGS) entry which is preliminary data.</text>
</comment>
<dbReference type="Proteomes" id="UP001596052">
    <property type="component" value="Unassembled WGS sequence"/>
</dbReference>
<dbReference type="Pfam" id="PF02518">
    <property type="entry name" value="HATPase_c"/>
    <property type="match status" value="1"/>
</dbReference>
<proteinExistence type="predicted"/>
<dbReference type="RefSeq" id="WP_377164682.1">
    <property type="nucleotide sequence ID" value="NZ_JBHSMQ010000002.1"/>
</dbReference>
<dbReference type="PANTHER" id="PTHR43065:SF46">
    <property type="entry name" value="C4-DICARBOXYLATE TRANSPORT SENSOR PROTEIN DCTB"/>
    <property type="match status" value="1"/>
</dbReference>
<evidence type="ECO:0000256" key="5">
    <source>
        <dbReference type="ARBA" id="ARBA00022777"/>
    </source>
</evidence>
<dbReference type="Pfam" id="PF00072">
    <property type="entry name" value="Response_reg"/>
    <property type="match status" value="1"/>
</dbReference>
<evidence type="ECO:0000256" key="4">
    <source>
        <dbReference type="ARBA" id="ARBA00022741"/>
    </source>
</evidence>
<evidence type="ECO:0000313" key="12">
    <source>
        <dbReference type="Proteomes" id="UP001596052"/>
    </source>
</evidence>
<dbReference type="InterPro" id="IPR011006">
    <property type="entry name" value="CheY-like_superfamily"/>
</dbReference>
<evidence type="ECO:0000313" key="11">
    <source>
        <dbReference type="EMBL" id="MFC5454520.1"/>
    </source>
</evidence>
<evidence type="ECO:0000256" key="2">
    <source>
        <dbReference type="ARBA" id="ARBA00012438"/>
    </source>
</evidence>
<keyword evidence="7" id="KW-0902">Two-component regulatory system</keyword>
<feature type="modified residue" description="4-aspartylphosphate" evidence="8">
    <location>
        <position position="483"/>
    </location>
</feature>
<accession>A0ABW0KMF1</accession>
<organism evidence="11 12">
    <name type="scientific">Prosthecobacter fluviatilis</name>
    <dbReference type="NCBI Taxonomy" id="445931"/>
    <lineage>
        <taxon>Bacteria</taxon>
        <taxon>Pseudomonadati</taxon>
        <taxon>Verrucomicrobiota</taxon>
        <taxon>Verrucomicrobiia</taxon>
        <taxon>Verrucomicrobiales</taxon>
        <taxon>Verrucomicrobiaceae</taxon>
        <taxon>Prosthecobacter</taxon>
    </lineage>
</organism>
<dbReference type="EMBL" id="JBHSMQ010000002">
    <property type="protein sequence ID" value="MFC5454520.1"/>
    <property type="molecule type" value="Genomic_DNA"/>
</dbReference>
<dbReference type="InterPro" id="IPR001789">
    <property type="entry name" value="Sig_transdc_resp-reg_receiver"/>
</dbReference>
<dbReference type="Gene3D" id="3.30.565.10">
    <property type="entry name" value="Histidine kinase-like ATPase, C-terminal domain"/>
    <property type="match status" value="1"/>
</dbReference>
<evidence type="ECO:0000259" key="10">
    <source>
        <dbReference type="PROSITE" id="PS50110"/>
    </source>
</evidence>
<evidence type="ECO:0000256" key="8">
    <source>
        <dbReference type="PROSITE-ProRule" id="PRU00169"/>
    </source>
</evidence>
<dbReference type="Gene3D" id="3.40.50.2300">
    <property type="match status" value="1"/>
</dbReference>
<name>A0ABW0KMF1_9BACT</name>
<dbReference type="PANTHER" id="PTHR43065">
    <property type="entry name" value="SENSOR HISTIDINE KINASE"/>
    <property type="match status" value="1"/>
</dbReference>
<evidence type="ECO:0000256" key="7">
    <source>
        <dbReference type="ARBA" id="ARBA00023012"/>
    </source>
</evidence>
<evidence type="ECO:0000256" key="6">
    <source>
        <dbReference type="ARBA" id="ARBA00022840"/>
    </source>
</evidence>
<dbReference type="InterPro" id="IPR003594">
    <property type="entry name" value="HATPase_dom"/>
</dbReference>
<dbReference type="Gene3D" id="1.10.287.130">
    <property type="match status" value="1"/>
</dbReference>
<dbReference type="SMART" id="SM00387">
    <property type="entry name" value="HATPase_c"/>
    <property type="match status" value="1"/>
</dbReference>
<dbReference type="SUPFAM" id="SSF55874">
    <property type="entry name" value="ATPase domain of HSP90 chaperone/DNA topoisomerase II/histidine kinase"/>
    <property type="match status" value="1"/>
</dbReference>
<protein>
    <recommendedName>
        <fullName evidence="2">histidine kinase</fullName>
        <ecNumber evidence="2">2.7.13.3</ecNumber>
    </recommendedName>
</protein>
<sequence>MPPSLSTSSASPAAIAELEQGLEHLKVANYYLRVALDQVADGVVIVESEASDPKSGQKVLFSNAAAAMLAGTDPESGLRGLGLNDLVADARDAATLQQSLRMAVDHGGCHECECQLQSLRMQAPVPSRWRVRAVFNSMRKLLNFTILITPVQPATPAVAVRPEPKPAPDDLDAQSALLRKENLAALAQGIAHDVNNLLGPVTVRLSALIQQVQDHPVLAQELQLVFAGLKRAKQFTSQVVTASKSSPRKLEPTDIVSLIRDTVEFAGAGSNVHVCVRSDDNLRQAVADPVKLSQVLQNLVMNGIQAMPHGGYMDVQAFNLVVGPAGDGKLRPGKHVHIIVRDRGCGIARENIDRLFRESFTTKPDGNGIGLTTCKRFIDEMGGDIRVTSTPNVGTEFSVYLPAAAGTGGTRPLAPADTVPVPLKHGKGKVLIVDDEDDLRKVAHMILTRCGYEVVQCDNGQDAVRIYHSLFRTGTPPDVVLMDLTLRGGMNGTETAAEILHLDPDARIVCTSGSVTEEVQMVFLERGFVGVLPKPYEAGELTQMVHNVATMMKRH</sequence>
<dbReference type="GO" id="GO:0005524">
    <property type="term" value="F:ATP binding"/>
    <property type="evidence" value="ECO:0007669"/>
    <property type="project" value="UniProtKB-KW"/>
</dbReference>
<keyword evidence="4" id="KW-0547">Nucleotide-binding</keyword>
<comment type="catalytic activity">
    <reaction evidence="1">
        <text>ATP + protein L-histidine = ADP + protein N-phospho-L-histidine.</text>
        <dbReference type="EC" id="2.7.13.3"/>
    </reaction>
</comment>
<dbReference type="PROSITE" id="PS50109">
    <property type="entry name" value="HIS_KIN"/>
    <property type="match status" value="1"/>
</dbReference>
<dbReference type="SMART" id="SM00448">
    <property type="entry name" value="REC"/>
    <property type="match status" value="1"/>
</dbReference>
<dbReference type="SUPFAM" id="SSF52172">
    <property type="entry name" value="CheY-like"/>
    <property type="match status" value="1"/>
</dbReference>
<dbReference type="InterPro" id="IPR036890">
    <property type="entry name" value="HATPase_C_sf"/>
</dbReference>
<dbReference type="PROSITE" id="PS50110">
    <property type="entry name" value="RESPONSE_REGULATORY"/>
    <property type="match status" value="1"/>
</dbReference>
<feature type="domain" description="Response regulatory" evidence="10">
    <location>
        <begin position="429"/>
        <end position="549"/>
    </location>
</feature>
<keyword evidence="8" id="KW-0597">Phosphoprotein</keyword>
<evidence type="ECO:0000259" key="9">
    <source>
        <dbReference type="PROSITE" id="PS50109"/>
    </source>
</evidence>
<evidence type="ECO:0000256" key="3">
    <source>
        <dbReference type="ARBA" id="ARBA00022679"/>
    </source>
</evidence>
<keyword evidence="12" id="KW-1185">Reference proteome</keyword>
<dbReference type="EC" id="2.7.13.3" evidence="2"/>
<dbReference type="InterPro" id="IPR005467">
    <property type="entry name" value="His_kinase_dom"/>
</dbReference>
<gene>
    <name evidence="11" type="ORF">ACFQDI_06595</name>
</gene>
<keyword evidence="6 11" id="KW-0067">ATP-binding</keyword>
<keyword evidence="3" id="KW-0808">Transferase</keyword>
<keyword evidence="5" id="KW-0418">Kinase</keyword>
<dbReference type="PRINTS" id="PR00344">
    <property type="entry name" value="BCTRLSENSOR"/>
</dbReference>
<evidence type="ECO:0000256" key="1">
    <source>
        <dbReference type="ARBA" id="ARBA00000085"/>
    </source>
</evidence>
<dbReference type="InterPro" id="IPR004358">
    <property type="entry name" value="Sig_transdc_His_kin-like_C"/>
</dbReference>
<dbReference type="CDD" id="cd00156">
    <property type="entry name" value="REC"/>
    <property type="match status" value="1"/>
</dbReference>
<reference evidence="12" key="1">
    <citation type="journal article" date="2019" name="Int. J. Syst. Evol. Microbiol.">
        <title>The Global Catalogue of Microorganisms (GCM) 10K type strain sequencing project: providing services to taxonomists for standard genome sequencing and annotation.</title>
        <authorList>
            <consortium name="The Broad Institute Genomics Platform"/>
            <consortium name="The Broad Institute Genome Sequencing Center for Infectious Disease"/>
            <person name="Wu L."/>
            <person name="Ma J."/>
        </authorList>
    </citation>
    <scope>NUCLEOTIDE SEQUENCE [LARGE SCALE GENOMIC DNA]</scope>
    <source>
        <strain evidence="12">CGMCC 4.1469</strain>
    </source>
</reference>